<dbReference type="PANTHER" id="PTHR34387">
    <property type="entry name" value="SLR1258 PROTEIN"/>
    <property type="match status" value="1"/>
</dbReference>
<dbReference type="InterPro" id="IPR016907">
    <property type="entry name" value="UCP029033"/>
</dbReference>
<evidence type="ECO:0000313" key="2">
    <source>
        <dbReference type="Proteomes" id="UP000286715"/>
    </source>
</evidence>
<dbReference type="GO" id="GO:0006974">
    <property type="term" value="P:DNA damage response"/>
    <property type="evidence" value="ECO:0007669"/>
    <property type="project" value="TreeGrafter"/>
</dbReference>
<dbReference type="InterPro" id="IPR007497">
    <property type="entry name" value="SIMPL/DUF541"/>
</dbReference>
<accession>A0A401XP04</accession>
<dbReference type="Pfam" id="PF04402">
    <property type="entry name" value="SIMPL"/>
    <property type="match status" value="1"/>
</dbReference>
<protein>
    <submittedName>
        <fullName evidence="1">SIMPL domain-containing protein</fullName>
    </submittedName>
</protein>
<organism evidence="1 2">
    <name type="scientific">Thermaurantimonas aggregans</name>
    <dbReference type="NCBI Taxonomy" id="2173829"/>
    <lineage>
        <taxon>Bacteria</taxon>
        <taxon>Pseudomonadati</taxon>
        <taxon>Bacteroidota</taxon>
        <taxon>Flavobacteriia</taxon>
        <taxon>Flavobacteriales</taxon>
        <taxon>Schleiferiaceae</taxon>
        <taxon>Thermaurantimonas</taxon>
    </lineage>
</organism>
<comment type="caution">
    <text evidence="1">The sequence shown here is derived from an EMBL/GenBank/DDBJ whole genome shotgun (WGS) entry which is preliminary data.</text>
</comment>
<keyword evidence="2" id="KW-1185">Reference proteome</keyword>
<dbReference type="Gene3D" id="3.30.70.2970">
    <property type="entry name" value="Protein of unknown function (DUF541), domain 2"/>
    <property type="match status" value="1"/>
</dbReference>
<proteinExistence type="predicted"/>
<dbReference type="InterPro" id="IPR052022">
    <property type="entry name" value="26kDa_periplasmic_antigen"/>
</dbReference>
<dbReference type="Proteomes" id="UP000286715">
    <property type="component" value="Unassembled WGS sequence"/>
</dbReference>
<name>A0A401XP04_9FLAO</name>
<sequence length="240" mass="27027">MLAISIVSLSAIIVALILKSAYLARIQSNDTISVTGLGNKDFDSDLIVWSGTFNRINKDLKKAYAEIDQDRETIKKYLISKGIKEENIVFQSININREFNNEYDANYNVRKSTFVGYNLSQSVTIESNEVDKVEAIARSITELINQGIEFYSNSPQYFYTKLAELKLEMIEAATQDAYTRAKKIAENSGSKVYKLKKASMGVFQIVAQNSAEDFTWGGAFNTDSRKKTASITVKLEYLIK</sequence>
<dbReference type="PANTHER" id="PTHR34387:SF2">
    <property type="entry name" value="SLR1258 PROTEIN"/>
    <property type="match status" value="1"/>
</dbReference>
<dbReference type="AlphaFoldDB" id="A0A401XP04"/>
<gene>
    <name evidence="1" type="ORF">JCM31826_22040</name>
</gene>
<reference evidence="1 2" key="1">
    <citation type="submission" date="2018-11" db="EMBL/GenBank/DDBJ databases">
        <title>Schleiferia aggregans sp. nov., a moderately thermophilic heterotrophic bacterium isolated from microbial mats at a terrestrial hot spring.</title>
        <authorList>
            <person name="Iino T."/>
            <person name="Ohkuma M."/>
            <person name="Haruta S."/>
        </authorList>
    </citation>
    <scope>NUCLEOTIDE SEQUENCE [LARGE SCALE GENOMIC DNA]</scope>
    <source>
        <strain evidence="1 2">LA</strain>
    </source>
</reference>
<dbReference type="OrthoDB" id="9785289at2"/>
<dbReference type="RefSeq" id="WP_124398776.1">
    <property type="nucleotide sequence ID" value="NZ_BHZE01000038.1"/>
</dbReference>
<dbReference type="EMBL" id="BHZE01000038">
    <property type="protein sequence ID" value="GCD78722.1"/>
    <property type="molecule type" value="Genomic_DNA"/>
</dbReference>
<dbReference type="PIRSF" id="PIRSF029033">
    <property type="entry name" value="UCP029033"/>
    <property type="match status" value="1"/>
</dbReference>
<evidence type="ECO:0000313" key="1">
    <source>
        <dbReference type="EMBL" id="GCD78722.1"/>
    </source>
</evidence>